<reference evidence="2" key="1">
    <citation type="submission" date="2022-11" db="UniProtKB">
        <authorList>
            <consortium name="WormBaseParasite"/>
        </authorList>
    </citation>
    <scope>IDENTIFICATION</scope>
</reference>
<accession>A0A915DPD4</accession>
<keyword evidence="1" id="KW-1185">Reference proteome</keyword>
<dbReference type="GO" id="GO:0005737">
    <property type="term" value="C:cytoplasm"/>
    <property type="evidence" value="ECO:0007669"/>
    <property type="project" value="TreeGrafter"/>
</dbReference>
<dbReference type="GO" id="GO:0005096">
    <property type="term" value="F:GTPase activator activity"/>
    <property type="evidence" value="ECO:0007669"/>
    <property type="project" value="TreeGrafter"/>
</dbReference>
<organism evidence="1 2">
    <name type="scientific">Ditylenchus dipsaci</name>
    <dbReference type="NCBI Taxonomy" id="166011"/>
    <lineage>
        <taxon>Eukaryota</taxon>
        <taxon>Metazoa</taxon>
        <taxon>Ecdysozoa</taxon>
        <taxon>Nematoda</taxon>
        <taxon>Chromadorea</taxon>
        <taxon>Rhabditida</taxon>
        <taxon>Tylenchina</taxon>
        <taxon>Tylenchomorpha</taxon>
        <taxon>Sphaerularioidea</taxon>
        <taxon>Anguinidae</taxon>
        <taxon>Anguininae</taxon>
        <taxon>Ditylenchus</taxon>
    </lineage>
</organism>
<evidence type="ECO:0000313" key="2">
    <source>
        <dbReference type="WBParaSite" id="jg21550"/>
    </source>
</evidence>
<protein>
    <submittedName>
        <fullName evidence="2">WW domain-containing protein</fullName>
    </submittedName>
</protein>
<dbReference type="PANTHER" id="PTHR45876">
    <property type="entry name" value="FI04035P"/>
    <property type="match status" value="1"/>
</dbReference>
<evidence type="ECO:0000313" key="1">
    <source>
        <dbReference type="Proteomes" id="UP000887574"/>
    </source>
</evidence>
<dbReference type="AlphaFoldDB" id="A0A915DPD4"/>
<dbReference type="Proteomes" id="UP000887574">
    <property type="component" value="Unplaced"/>
</dbReference>
<proteinExistence type="predicted"/>
<dbReference type="WBParaSite" id="jg21550">
    <property type="protein sequence ID" value="jg21550"/>
    <property type="gene ID" value="jg21550"/>
</dbReference>
<name>A0A915DPD4_9BILA</name>
<sequence>MRKNREQTEWIEIVEPKTRERMYANLVTGECSWEAPLNVPKTHTRKPVTIWQKPSNCDIIPLAKLQLLKKNTEGPSHDSLPSNFSSQHHFAISTTILTPVPNHNDNHYTNFCNDLRSNLTQDTSSISQPPSHNNNHHWKAHHQMEEARPWNCLGIASLPPVPAAVATPKCATRNSFIGRISQKFFHHDPCVWGEKTRAHRSPT</sequence>
<dbReference type="PANTHER" id="PTHR45876:SF8">
    <property type="entry name" value="FI04035P"/>
    <property type="match status" value="1"/>
</dbReference>